<dbReference type="InterPro" id="IPR042113">
    <property type="entry name" value="P_AcTrfase_dom1"/>
</dbReference>
<dbReference type="InterPro" id="IPR002505">
    <property type="entry name" value="PTA_PTB"/>
</dbReference>
<evidence type="ECO:0000256" key="2">
    <source>
        <dbReference type="ARBA" id="ARBA00001946"/>
    </source>
</evidence>
<feature type="domain" description="Malic enzyme N-terminal" evidence="8">
    <location>
        <begin position="18"/>
        <end position="151"/>
    </location>
</feature>
<feature type="domain" description="Malic enzyme NAD-binding" evidence="7">
    <location>
        <begin position="163"/>
        <end position="400"/>
    </location>
</feature>
<dbReference type="Gene3D" id="3.40.50.10750">
    <property type="entry name" value="Isocitrate/Isopropylmalate dehydrogenase-like"/>
    <property type="match status" value="1"/>
</dbReference>
<dbReference type="SUPFAM" id="SSF53659">
    <property type="entry name" value="Isocitrate/Isopropylmalate dehydrogenase-like"/>
    <property type="match status" value="1"/>
</dbReference>
<comment type="cofactor">
    <cofactor evidence="2">
        <name>Mg(2+)</name>
        <dbReference type="ChEBI" id="CHEBI:18420"/>
    </cofactor>
</comment>
<comment type="cofactor">
    <cofactor evidence="1">
        <name>Mn(2+)</name>
        <dbReference type="ChEBI" id="CHEBI:29035"/>
    </cofactor>
</comment>
<dbReference type="SUPFAM" id="SSF53223">
    <property type="entry name" value="Aminoacid dehydrogenase-like, N-terminal domain"/>
    <property type="match status" value="1"/>
</dbReference>
<dbReference type="GO" id="GO:0004470">
    <property type="term" value="F:malic enzyme activity"/>
    <property type="evidence" value="ECO:0007669"/>
    <property type="project" value="InterPro"/>
</dbReference>
<keyword evidence="6" id="KW-0560">Oxidoreductase</keyword>
<dbReference type="KEGG" id="ptc:phytr_9570"/>
<dbReference type="Gene3D" id="3.40.50.720">
    <property type="entry name" value="NAD(P)-binding Rossmann-like Domain"/>
    <property type="match status" value="1"/>
</dbReference>
<dbReference type="InterPro" id="IPR037062">
    <property type="entry name" value="Malic_N_dom_sf"/>
</dbReference>
<sequence length="745" mass="81440">MTQDLKTRALFYHQHKTPGKIGISPTKPLVTQEDLALAYSPGVAEPVKEIYKDVNNIYKYTARGNMVAVISNGTAILGLGNLGAAAAKPVMEGKAVLFKRFADVDAIDLEVDTSDPDEFISAVKHLGYSFGGINLEDIKAPECFYIEDALRKALDIPVFHDDQHGTAIIVLAGLINAALIAGKELKNLKIIVNGAGAAAIACLDLLTSFEVNKDNVVLCDTLGVVHKGRSKGMNQWKERYATNLSARSLEEAIKGADVFLGLSVKGALSPEMVEKMAPNPIIFALANPDPEITPDQAHSVRNDAIVATGRSDYPNQVNNLMGFPYIFRGALDVRAREINIEMKIAAALTLAKMAREIVPTQVSKAMKGKKMVFGPEYIIPSPFDPRLIIDLPMAVAKAAIETKVAGITDLDLAKYKRDLASRLNPSANYLNTVLSKISKNKRIILADGEDIETIKAAFKIRDRLGCTPIIVGRTKILQPLLNEVGKNNIGGIELTNAVLSKDTEQYILFLYEKLQRLGYTKQDCANLVKNDKNIFSACMLAFGGADSLIMGNTRDYDECFALLSKIVGTSSNIPIFEYYNILDSDNTLMVVDPSPTWSEASANDISQIVLKSAKIMRNLGLVPSVALISYQNFADCKYNARTQEVLSILDSMKVDFEYDGNMTPDVALNPSLMKLYPFCKFSNPANILIMPNSEVSAISLKMLSQLLGTKTHVMGPILSGFKKNIQLHHFTASEIFDMAVISLME</sequence>
<dbReference type="GO" id="GO:0016746">
    <property type="term" value="F:acyltransferase activity"/>
    <property type="evidence" value="ECO:0007669"/>
    <property type="project" value="InterPro"/>
</dbReference>
<dbReference type="RefSeq" id="WP_106874725.1">
    <property type="nucleotide sequence ID" value="NZ_CP027845.1"/>
</dbReference>
<dbReference type="InterPro" id="IPR012302">
    <property type="entry name" value="Malic_NAD-bd"/>
</dbReference>
<dbReference type="Pfam" id="PF01515">
    <property type="entry name" value="PTA_PTB"/>
    <property type="match status" value="1"/>
</dbReference>
<protein>
    <submittedName>
        <fullName evidence="9">Malic enzyme</fullName>
    </submittedName>
</protein>
<accession>A0A2P1P9F0</accession>
<proteinExistence type="inferred from homology"/>
<dbReference type="Pfam" id="PF00390">
    <property type="entry name" value="malic"/>
    <property type="match status" value="1"/>
</dbReference>
<dbReference type="EMBL" id="CP027845">
    <property type="protein sequence ID" value="AVP87885.1"/>
    <property type="molecule type" value="Genomic_DNA"/>
</dbReference>
<dbReference type="AlphaFoldDB" id="A0A2P1P9F0"/>
<dbReference type="PANTHER" id="PTHR43237:SF4">
    <property type="entry name" value="NADP-DEPENDENT MALIC ENZYME"/>
    <property type="match status" value="1"/>
</dbReference>
<evidence type="ECO:0000259" key="8">
    <source>
        <dbReference type="SMART" id="SM01274"/>
    </source>
</evidence>
<dbReference type="FunFam" id="3.40.50.10380:FF:000003">
    <property type="entry name" value="NADP-dependent malic enzyme"/>
    <property type="match status" value="1"/>
</dbReference>
<evidence type="ECO:0000256" key="5">
    <source>
        <dbReference type="ARBA" id="ARBA00022723"/>
    </source>
</evidence>
<keyword evidence="5" id="KW-0479">Metal-binding</keyword>
<dbReference type="CDD" id="cd05311">
    <property type="entry name" value="NAD_bind_2_malic_enz"/>
    <property type="match status" value="1"/>
</dbReference>
<evidence type="ECO:0000313" key="10">
    <source>
        <dbReference type="Proteomes" id="UP000241762"/>
    </source>
</evidence>
<dbReference type="GO" id="GO:0016616">
    <property type="term" value="F:oxidoreductase activity, acting on the CH-OH group of donors, NAD or NADP as acceptor"/>
    <property type="evidence" value="ECO:0007669"/>
    <property type="project" value="InterPro"/>
</dbReference>
<dbReference type="FunFam" id="3.40.50.720:FF:000095">
    <property type="entry name" value="NADP-dependent malic enzyme"/>
    <property type="match status" value="1"/>
</dbReference>
<dbReference type="OrthoDB" id="9805787at2"/>
<dbReference type="InterPro" id="IPR045213">
    <property type="entry name" value="Malic_NAD-bd_bact_type"/>
</dbReference>
<dbReference type="SMART" id="SM00919">
    <property type="entry name" value="Malic_M"/>
    <property type="match status" value="1"/>
</dbReference>
<dbReference type="InterPro" id="IPR042112">
    <property type="entry name" value="P_AcTrfase_dom2"/>
</dbReference>
<dbReference type="GO" id="GO:0051287">
    <property type="term" value="F:NAD binding"/>
    <property type="evidence" value="ECO:0007669"/>
    <property type="project" value="InterPro"/>
</dbReference>
<dbReference type="Proteomes" id="UP000241762">
    <property type="component" value="Chromosome"/>
</dbReference>
<name>A0A2P1P9F0_9RICK</name>
<dbReference type="InterPro" id="IPR012301">
    <property type="entry name" value="Malic_N_dom"/>
</dbReference>
<organism evidence="9 10">
    <name type="scientific">Candidatus Phycorickettsia trachydisci</name>
    <dbReference type="NCBI Taxonomy" id="2115978"/>
    <lineage>
        <taxon>Bacteria</taxon>
        <taxon>Pseudomonadati</taxon>
        <taxon>Pseudomonadota</taxon>
        <taxon>Alphaproteobacteria</taxon>
        <taxon>Rickettsiales</taxon>
        <taxon>Rickettsiaceae</taxon>
        <taxon>Candidatus Phycorickettsia</taxon>
    </lineage>
</organism>
<evidence type="ECO:0000256" key="6">
    <source>
        <dbReference type="ARBA" id="ARBA00023002"/>
    </source>
</evidence>
<dbReference type="Pfam" id="PF03949">
    <property type="entry name" value="Malic_M"/>
    <property type="match status" value="1"/>
</dbReference>
<evidence type="ECO:0000256" key="4">
    <source>
        <dbReference type="ARBA" id="ARBA00008756"/>
    </source>
</evidence>
<gene>
    <name evidence="9" type="ORF">phytr_9570</name>
</gene>
<comment type="similarity">
    <text evidence="3">In the N-terminal section; belongs to the malic enzymes family.</text>
</comment>
<dbReference type="Gene3D" id="3.40.50.10380">
    <property type="entry name" value="Malic enzyme, N-terminal domain"/>
    <property type="match status" value="1"/>
</dbReference>
<evidence type="ECO:0000313" key="9">
    <source>
        <dbReference type="EMBL" id="AVP87885.1"/>
    </source>
</evidence>
<dbReference type="InterPro" id="IPR015884">
    <property type="entry name" value="Malic_enzyme_CS"/>
</dbReference>
<dbReference type="InterPro" id="IPR051674">
    <property type="entry name" value="Malate_Decarboxylase"/>
</dbReference>
<keyword evidence="10" id="KW-1185">Reference proteome</keyword>
<dbReference type="PROSITE" id="PS00331">
    <property type="entry name" value="MALIC_ENZYMES"/>
    <property type="match status" value="1"/>
</dbReference>
<dbReference type="Gene3D" id="3.40.50.10950">
    <property type="match status" value="1"/>
</dbReference>
<dbReference type="InterPro" id="IPR046346">
    <property type="entry name" value="Aminoacid_DH-like_N_sf"/>
</dbReference>
<dbReference type="InterPro" id="IPR036291">
    <property type="entry name" value="NAD(P)-bd_dom_sf"/>
</dbReference>
<evidence type="ECO:0000256" key="3">
    <source>
        <dbReference type="ARBA" id="ARBA00007686"/>
    </source>
</evidence>
<dbReference type="SMART" id="SM01274">
    <property type="entry name" value="malic"/>
    <property type="match status" value="1"/>
</dbReference>
<evidence type="ECO:0000256" key="1">
    <source>
        <dbReference type="ARBA" id="ARBA00001936"/>
    </source>
</evidence>
<dbReference type="GO" id="GO:0046872">
    <property type="term" value="F:metal ion binding"/>
    <property type="evidence" value="ECO:0007669"/>
    <property type="project" value="UniProtKB-KW"/>
</dbReference>
<reference evidence="9 10" key="1">
    <citation type="submission" date="2018-03" db="EMBL/GenBank/DDBJ databases">
        <title>A gene transfer event suggests a long-term partnership between eustigmatophyte algae and a novel lineage of endosymbiotic bacteria.</title>
        <authorList>
            <person name="Yurchenko T."/>
            <person name="Sevcikova T."/>
            <person name="Pribyl P."/>
            <person name="El Karkouri K."/>
            <person name="Klimes V."/>
            <person name="Amaral R."/>
            <person name="Zbrankova V."/>
            <person name="Kim E."/>
            <person name="Raoult D."/>
            <person name="Santos L.M.A."/>
            <person name="Elias M."/>
        </authorList>
    </citation>
    <scope>NUCLEOTIDE SEQUENCE [LARGE SCALE GENOMIC DNA]</scope>
    <source>
        <strain evidence="9">CCALA 838</strain>
    </source>
</reference>
<comment type="similarity">
    <text evidence="4">In the C-terminal section; belongs to the phosphate acetyltransferase and butyryltransferase family.</text>
</comment>
<evidence type="ECO:0000259" key="7">
    <source>
        <dbReference type="SMART" id="SM00919"/>
    </source>
</evidence>
<dbReference type="PANTHER" id="PTHR43237">
    <property type="entry name" value="NADP-DEPENDENT MALIC ENZYME"/>
    <property type="match status" value="1"/>
</dbReference>
<dbReference type="SUPFAM" id="SSF51735">
    <property type="entry name" value="NAD(P)-binding Rossmann-fold domains"/>
    <property type="match status" value="1"/>
</dbReference>